<protein>
    <submittedName>
        <fullName evidence="2">Uncharacterized protein</fullName>
    </submittedName>
</protein>
<evidence type="ECO:0000313" key="3">
    <source>
        <dbReference type="Proteomes" id="UP001189429"/>
    </source>
</evidence>
<gene>
    <name evidence="2" type="ORF">PCOR1329_LOCUS15637</name>
</gene>
<name>A0ABN9R041_9DINO</name>
<sequence>MNDLAPRGLMSKLPFAVDKDDLDLQKGFDHAFWTGLSPQGAVKGMQCGHSFVVRAATETSGCKGKTVQMKQQALAIAKSKADPKAAERTQLDTLSGEYSSFNQRVVSGIEMMVDRLENGDFPPVMHNVANKCQDMCPSMERITKEWRPSARPAASRGEGGMQEEEKAALAETAARHHVSQLSRAEASGHSDAPQRGQVSSGDSD</sequence>
<feature type="region of interest" description="Disordered" evidence="1">
    <location>
        <begin position="144"/>
        <end position="204"/>
    </location>
</feature>
<accession>A0ABN9R041</accession>
<comment type="caution">
    <text evidence="2">The sequence shown here is derived from an EMBL/GenBank/DDBJ whole genome shotgun (WGS) entry which is preliminary data.</text>
</comment>
<keyword evidence="3" id="KW-1185">Reference proteome</keyword>
<dbReference type="Proteomes" id="UP001189429">
    <property type="component" value="Unassembled WGS sequence"/>
</dbReference>
<evidence type="ECO:0000256" key="1">
    <source>
        <dbReference type="SAM" id="MobiDB-lite"/>
    </source>
</evidence>
<proteinExistence type="predicted"/>
<dbReference type="EMBL" id="CAUYUJ010004747">
    <property type="protein sequence ID" value="CAK0810801.1"/>
    <property type="molecule type" value="Genomic_DNA"/>
</dbReference>
<evidence type="ECO:0000313" key="2">
    <source>
        <dbReference type="EMBL" id="CAK0810801.1"/>
    </source>
</evidence>
<reference evidence="2" key="1">
    <citation type="submission" date="2023-10" db="EMBL/GenBank/DDBJ databases">
        <authorList>
            <person name="Chen Y."/>
            <person name="Shah S."/>
            <person name="Dougan E. K."/>
            <person name="Thang M."/>
            <person name="Chan C."/>
        </authorList>
    </citation>
    <scope>NUCLEOTIDE SEQUENCE [LARGE SCALE GENOMIC DNA]</scope>
</reference>
<organism evidence="2 3">
    <name type="scientific">Prorocentrum cordatum</name>
    <dbReference type="NCBI Taxonomy" id="2364126"/>
    <lineage>
        <taxon>Eukaryota</taxon>
        <taxon>Sar</taxon>
        <taxon>Alveolata</taxon>
        <taxon>Dinophyceae</taxon>
        <taxon>Prorocentrales</taxon>
        <taxon>Prorocentraceae</taxon>
        <taxon>Prorocentrum</taxon>
    </lineage>
</organism>